<accession>A0ABQ1GZG5</accession>
<proteinExistence type="predicted"/>
<protein>
    <submittedName>
        <fullName evidence="2">Uncharacterized protein</fullName>
    </submittedName>
</protein>
<keyword evidence="1" id="KW-0812">Transmembrane</keyword>
<dbReference type="Proteomes" id="UP000609323">
    <property type="component" value="Unassembled WGS sequence"/>
</dbReference>
<organism evidence="2 3">
    <name type="scientific">Paenibacillus physcomitrellae</name>
    <dbReference type="NCBI Taxonomy" id="1619311"/>
    <lineage>
        <taxon>Bacteria</taxon>
        <taxon>Bacillati</taxon>
        <taxon>Bacillota</taxon>
        <taxon>Bacilli</taxon>
        <taxon>Bacillales</taxon>
        <taxon>Paenibacillaceae</taxon>
        <taxon>Paenibacillus</taxon>
    </lineage>
</organism>
<gene>
    <name evidence="2" type="ORF">GCM10010917_43420</name>
</gene>
<reference evidence="3" key="1">
    <citation type="journal article" date="2019" name="Int. J. Syst. Evol. Microbiol.">
        <title>The Global Catalogue of Microorganisms (GCM) 10K type strain sequencing project: providing services to taxonomists for standard genome sequencing and annotation.</title>
        <authorList>
            <consortium name="The Broad Institute Genomics Platform"/>
            <consortium name="The Broad Institute Genome Sequencing Center for Infectious Disease"/>
            <person name="Wu L."/>
            <person name="Ma J."/>
        </authorList>
    </citation>
    <scope>NUCLEOTIDE SEQUENCE [LARGE SCALE GENOMIC DNA]</scope>
    <source>
        <strain evidence="3">CGMCC 1.15044</strain>
    </source>
</reference>
<evidence type="ECO:0000313" key="2">
    <source>
        <dbReference type="EMBL" id="GGA53618.1"/>
    </source>
</evidence>
<keyword evidence="1" id="KW-1133">Transmembrane helix</keyword>
<evidence type="ECO:0000256" key="1">
    <source>
        <dbReference type="SAM" id="Phobius"/>
    </source>
</evidence>
<name>A0ABQ1GZG5_9BACL</name>
<dbReference type="PANTHER" id="PTHR43507:SF1">
    <property type="entry name" value="NADH-UBIQUINONE OXIDOREDUCTASE CHAIN 4"/>
    <property type="match status" value="1"/>
</dbReference>
<feature type="transmembrane region" description="Helical" evidence="1">
    <location>
        <begin position="17"/>
        <end position="37"/>
    </location>
</feature>
<keyword evidence="1" id="KW-0472">Membrane</keyword>
<dbReference type="InterPro" id="IPR003918">
    <property type="entry name" value="NADH_UbQ_OxRdtase"/>
</dbReference>
<evidence type="ECO:0000313" key="3">
    <source>
        <dbReference type="Proteomes" id="UP000609323"/>
    </source>
</evidence>
<keyword evidence="3" id="KW-1185">Reference proteome</keyword>
<feature type="transmembrane region" description="Helical" evidence="1">
    <location>
        <begin position="58"/>
        <end position="81"/>
    </location>
</feature>
<dbReference type="EMBL" id="BMHF01000042">
    <property type="protein sequence ID" value="GGA53618.1"/>
    <property type="molecule type" value="Genomic_DNA"/>
</dbReference>
<dbReference type="PANTHER" id="PTHR43507">
    <property type="entry name" value="NADH-UBIQUINONE OXIDOREDUCTASE CHAIN 4"/>
    <property type="match status" value="1"/>
</dbReference>
<comment type="caution">
    <text evidence="2">The sequence shown here is derived from an EMBL/GenBank/DDBJ whole genome shotgun (WGS) entry which is preliminary data.</text>
</comment>
<sequence length="84" mass="9681">MTDSDDMFIQNETAPKVVAFIISILNLMVSLLVYILFDFSNNQFQFIQEHYDLSFYDIYLGVDGISIYFVLLTTIIIPIALMSN</sequence>